<dbReference type="PANTHER" id="PTHR43477:SF1">
    <property type="entry name" value="DIHYDROANTICAPSIN 7-DEHYDROGENASE"/>
    <property type="match status" value="1"/>
</dbReference>
<dbReference type="Gene3D" id="3.40.50.720">
    <property type="entry name" value="NAD(P)-binding Rossmann-like Domain"/>
    <property type="match status" value="2"/>
</dbReference>
<dbReference type="InterPro" id="IPR002347">
    <property type="entry name" value="SDR_fam"/>
</dbReference>
<dbReference type="Proteomes" id="UP000030140">
    <property type="component" value="Unassembled WGS sequence"/>
</dbReference>
<reference evidence="3 4" key="1">
    <citation type="submission" date="2014-10" db="EMBL/GenBank/DDBJ databases">
        <title>Draft genome sequence of the proteorhodopsin-containing marine bacterium Dokdonia donghaensis.</title>
        <authorList>
            <person name="Gomez-Consarnau L."/>
            <person name="Gonzalez J.M."/>
            <person name="Riedel T."/>
            <person name="Jaenicke S."/>
            <person name="Wagner-Doebler I."/>
            <person name="Fuhrman J.A."/>
        </authorList>
    </citation>
    <scope>NUCLEOTIDE SEQUENCE [LARGE SCALE GENOMIC DNA]</scope>
    <source>
        <strain evidence="3 4">DSW-1</strain>
    </source>
</reference>
<dbReference type="OrthoDB" id="9803333at2"/>
<dbReference type="Pfam" id="PF13561">
    <property type="entry name" value="adh_short_C2"/>
    <property type="match status" value="1"/>
</dbReference>
<comment type="similarity">
    <text evidence="1">Belongs to the short-chain dehydrogenases/reductases (SDR) family.</text>
</comment>
<dbReference type="InterPro" id="IPR051122">
    <property type="entry name" value="SDR_DHRS6-like"/>
</dbReference>
<name>A0A0A2GRV5_9FLAO</name>
<sequence>MSQSYKNKYAVILGGSAGLGLATAKKLAHEGMNIIIIHRSRRSVVAAFENAVREMEISSCEIISYNTDALNPKKRQETVDDILAKLGKGVIKLIVHSIARGNLKPLYDTEGGNTLSNEDFKGTLDAMAVSYYDWVSAFAKAELFTPSARAIAFTSEGSSRAWPQYAAVAAAKAALESISRGIALEFAPLGITSNCIQAGVTDTESLRLIPGSDKMKEMAVKRNPYQRLTLPNDVANAVYLLTRDEASWINGTTIPVDGGEHIR</sequence>
<keyword evidence="2" id="KW-0560">Oxidoreductase</keyword>
<dbReference type="PANTHER" id="PTHR43477">
    <property type="entry name" value="DIHYDROANTICAPSIN 7-DEHYDROGENASE"/>
    <property type="match status" value="1"/>
</dbReference>
<keyword evidence="4" id="KW-1185">Reference proteome</keyword>
<organism evidence="3 4">
    <name type="scientific">Dokdonia donghaensis DSW-1</name>
    <dbReference type="NCBI Taxonomy" id="1300343"/>
    <lineage>
        <taxon>Bacteria</taxon>
        <taxon>Pseudomonadati</taxon>
        <taxon>Bacteroidota</taxon>
        <taxon>Flavobacteriia</taxon>
        <taxon>Flavobacteriales</taxon>
        <taxon>Flavobacteriaceae</taxon>
        <taxon>Dokdonia</taxon>
    </lineage>
</organism>
<dbReference type="PRINTS" id="PR00081">
    <property type="entry name" value="GDHRDH"/>
</dbReference>
<dbReference type="InterPro" id="IPR036291">
    <property type="entry name" value="NAD(P)-bd_dom_sf"/>
</dbReference>
<dbReference type="KEGG" id="ddo:I597_1946"/>
<protein>
    <submittedName>
        <fullName evidence="3">Short-chain dehydrogenase</fullName>
    </submittedName>
</protein>
<accession>A0A0A2GRV5</accession>
<comment type="caution">
    <text evidence="3">The sequence shown here is derived from an EMBL/GenBank/DDBJ whole genome shotgun (WGS) entry which is preliminary data.</text>
</comment>
<evidence type="ECO:0000256" key="1">
    <source>
        <dbReference type="ARBA" id="ARBA00006484"/>
    </source>
</evidence>
<evidence type="ECO:0000256" key="2">
    <source>
        <dbReference type="ARBA" id="ARBA00023002"/>
    </source>
</evidence>
<proteinExistence type="inferred from homology"/>
<dbReference type="EMBL" id="JSAQ01000001">
    <property type="protein sequence ID" value="KGO05897.1"/>
    <property type="molecule type" value="Genomic_DNA"/>
</dbReference>
<evidence type="ECO:0000313" key="4">
    <source>
        <dbReference type="Proteomes" id="UP000030140"/>
    </source>
</evidence>
<dbReference type="SUPFAM" id="SSF51735">
    <property type="entry name" value="NAD(P)-binding Rossmann-fold domains"/>
    <property type="match status" value="1"/>
</dbReference>
<evidence type="ECO:0000313" key="3">
    <source>
        <dbReference type="EMBL" id="KGO05897.1"/>
    </source>
</evidence>
<dbReference type="GO" id="GO:0016491">
    <property type="term" value="F:oxidoreductase activity"/>
    <property type="evidence" value="ECO:0007669"/>
    <property type="project" value="UniProtKB-KW"/>
</dbReference>
<dbReference type="RefSeq" id="WP_035324919.1">
    <property type="nucleotide sequence ID" value="NZ_CP015125.1"/>
</dbReference>
<dbReference type="PATRIC" id="fig|1300343.5.peg.1956"/>
<dbReference type="AlphaFoldDB" id="A0A0A2GRV5"/>
<gene>
    <name evidence="3" type="ORF">NV36_02920</name>
</gene>